<dbReference type="Pfam" id="PF05598">
    <property type="entry name" value="DUF772"/>
    <property type="match status" value="1"/>
</dbReference>
<dbReference type="Pfam" id="PF13586">
    <property type="entry name" value="DDE_Tnp_1_2"/>
    <property type="match status" value="1"/>
</dbReference>
<feature type="domain" description="Transposase DDE" evidence="3">
    <location>
        <begin position="375"/>
        <end position="466"/>
    </location>
</feature>
<dbReference type="STRING" id="1642646.ING2E5A_1010"/>
<dbReference type="InterPro" id="IPR047710">
    <property type="entry name" value="Transpos_IS5-like"/>
</dbReference>
<dbReference type="InterPro" id="IPR025668">
    <property type="entry name" value="Tnp_DDE_dom"/>
</dbReference>
<sequence>MIRYKSSRQLSISEFKMPFEAKLDENNRWVILSKIVPWEEFARLYYKNFKSNRGAPTKDARLVLGVIIIKHIMKTDDRGVIEMIQENPYMQYFLGLEAFTYEQVMTPSLLVSIRKRIDLDVFESLTDDLIRKGLKLKAGANQEEADTVTKDDEDEDGDDHDDDPHPGNKGKLQMDATVCDADIKYPTDLDLLNESRQKAEELIDELCLKLGVQDKPRTYRRVARKEFLNVSKMKRKPAYVLRKAIRKQINYLKRDVRIINKMLDTIKDEPIPFERRQLKYFFVIQHLLEQQETMYKKKSHQVEDRIVSIHQPHVRPIVRGKAKAKTEFGAKINISLLDGYARVDHFDWDAFNEGQDLQSQVERFRKLTGKYPELVQVDKIYLTRENRRFLKEKRIRYTGEPLGRKPAKEIKSKYQKRKERREAAERNQVEGKFGQGKRGYGLNDIRARLSSTSRSWIGAIIFVMNLIRHMRDIPLPYFVSLLQKLMIVRNINIYPLGPQMKLCA</sequence>
<dbReference type="EMBL" id="LT608328">
    <property type="protein sequence ID" value="SCM56707.1"/>
    <property type="molecule type" value="Genomic_DNA"/>
</dbReference>
<gene>
    <name evidence="4" type="ORF">ING2E5A_1010</name>
</gene>
<evidence type="ECO:0000313" key="4">
    <source>
        <dbReference type="EMBL" id="SCM56707.1"/>
    </source>
</evidence>
<dbReference type="RefSeq" id="WP_071136427.1">
    <property type="nucleotide sequence ID" value="NZ_LT608328.1"/>
</dbReference>
<dbReference type="PANTHER" id="PTHR33803">
    <property type="entry name" value="IS1478 TRANSPOSASE"/>
    <property type="match status" value="1"/>
</dbReference>
<reference evidence="4 5" key="1">
    <citation type="submission" date="2016-08" db="EMBL/GenBank/DDBJ databases">
        <authorList>
            <person name="Seilhamer J.J."/>
        </authorList>
    </citation>
    <scope>NUCLEOTIDE SEQUENCE [LARGE SCALE GENOMIC DNA]</scope>
    <source>
        <strain evidence="4">ING2-E5A</strain>
    </source>
</reference>
<dbReference type="Proteomes" id="UP000178485">
    <property type="component" value="Chromosome i"/>
</dbReference>
<evidence type="ECO:0008006" key="6">
    <source>
        <dbReference type="Google" id="ProtNLM"/>
    </source>
</evidence>
<dbReference type="InterPro" id="IPR008490">
    <property type="entry name" value="Transposase_InsH_N"/>
</dbReference>
<feature type="domain" description="Transposase InsH N-terminal" evidence="2">
    <location>
        <begin position="19"/>
        <end position="116"/>
    </location>
</feature>
<organism evidence="4 5">
    <name type="scientific">Petrimonas mucosa</name>
    <dbReference type="NCBI Taxonomy" id="1642646"/>
    <lineage>
        <taxon>Bacteria</taxon>
        <taxon>Pseudomonadati</taxon>
        <taxon>Bacteroidota</taxon>
        <taxon>Bacteroidia</taxon>
        <taxon>Bacteroidales</taxon>
        <taxon>Dysgonomonadaceae</taxon>
        <taxon>Petrimonas</taxon>
    </lineage>
</organism>
<proteinExistence type="predicted"/>
<name>A0A1G4G5L8_9BACT</name>
<dbReference type="PANTHER" id="PTHR33803:SF3">
    <property type="entry name" value="BLL1974 PROTEIN"/>
    <property type="match status" value="1"/>
</dbReference>
<evidence type="ECO:0000313" key="5">
    <source>
        <dbReference type="Proteomes" id="UP000178485"/>
    </source>
</evidence>
<dbReference type="KEGG" id="pmuc:ING2E5A_1010"/>
<evidence type="ECO:0000259" key="2">
    <source>
        <dbReference type="Pfam" id="PF05598"/>
    </source>
</evidence>
<evidence type="ECO:0000256" key="1">
    <source>
        <dbReference type="SAM" id="MobiDB-lite"/>
    </source>
</evidence>
<dbReference type="AlphaFoldDB" id="A0A1G4G5L8"/>
<dbReference type="NCBIfam" id="NF033578">
    <property type="entry name" value="transpos_IS5_1"/>
    <property type="match status" value="1"/>
</dbReference>
<feature type="region of interest" description="Disordered" evidence="1">
    <location>
        <begin position="141"/>
        <end position="173"/>
    </location>
</feature>
<evidence type="ECO:0000259" key="3">
    <source>
        <dbReference type="Pfam" id="PF13586"/>
    </source>
</evidence>
<keyword evidence="5" id="KW-1185">Reference proteome</keyword>
<feature type="compositionally biased region" description="Acidic residues" evidence="1">
    <location>
        <begin position="143"/>
        <end position="161"/>
    </location>
</feature>
<accession>A0A1G4G5L8</accession>
<protein>
    <recommendedName>
        <fullName evidence="6">Transposase</fullName>
    </recommendedName>
</protein>